<evidence type="ECO:0000256" key="1">
    <source>
        <dbReference type="SAM" id="Phobius"/>
    </source>
</evidence>
<keyword evidence="1" id="KW-0812">Transmembrane</keyword>
<keyword evidence="3" id="KW-1185">Reference proteome</keyword>
<dbReference type="SUPFAM" id="SSF103481">
    <property type="entry name" value="Multidrug resistance efflux transporter EmrE"/>
    <property type="match status" value="1"/>
</dbReference>
<feature type="transmembrane region" description="Helical" evidence="1">
    <location>
        <begin position="94"/>
        <end position="113"/>
    </location>
</feature>
<dbReference type="AlphaFoldDB" id="A0A2Z2NUI1"/>
<name>A0A2Z2NUI1_9GAMM</name>
<feature type="transmembrane region" description="Helical" evidence="1">
    <location>
        <begin position="120"/>
        <end position="144"/>
    </location>
</feature>
<proteinExistence type="predicted"/>
<organism evidence="2 3">
    <name type="scientific">Granulosicoccus antarcticus IMCC3135</name>
    <dbReference type="NCBI Taxonomy" id="1192854"/>
    <lineage>
        <taxon>Bacteria</taxon>
        <taxon>Pseudomonadati</taxon>
        <taxon>Pseudomonadota</taxon>
        <taxon>Gammaproteobacteria</taxon>
        <taxon>Chromatiales</taxon>
        <taxon>Granulosicoccaceae</taxon>
        <taxon>Granulosicoccus</taxon>
    </lineage>
</organism>
<dbReference type="InterPro" id="IPR037185">
    <property type="entry name" value="EmrE-like"/>
</dbReference>
<keyword evidence="1" id="KW-0472">Membrane</keyword>
<feature type="transmembrane region" description="Helical" evidence="1">
    <location>
        <begin position="150"/>
        <end position="168"/>
    </location>
</feature>
<dbReference type="KEGG" id="gai:IMCC3135_16530"/>
<evidence type="ECO:0000313" key="3">
    <source>
        <dbReference type="Proteomes" id="UP000250079"/>
    </source>
</evidence>
<accession>A0A2Z2NUI1</accession>
<protein>
    <recommendedName>
        <fullName evidence="4">EamA domain-containing protein</fullName>
    </recommendedName>
</protein>
<evidence type="ECO:0000313" key="2">
    <source>
        <dbReference type="EMBL" id="ASJ73388.1"/>
    </source>
</evidence>
<sequence>MCFEKGRGLCAPHPVENTAQIDIHIQLAESRHTGNYKCGQQNMAYGVQKETEERQRCLRRARCLAGLHRIDQRFKETEHDVDSVETWVKPSVRFLWLTAFQAAGAVIAVTCITKAYRIGIPAYVAVFEYSFLIFASLWAFMLWGLPSNKLAMLGIAIILASGIALTLSTSRTRTVGLQGEGE</sequence>
<gene>
    <name evidence="2" type="ORF">IMCC3135_16530</name>
</gene>
<keyword evidence="1" id="KW-1133">Transmembrane helix</keyword>
<reference evidence="2 3" key="1">
    <citation type="submission" date="2016-12" db="EMBL/GenBank/DDBJ databases">
        <authorList>
            <person name="Song W.-J."/>
            <person name="Kurnit D.M."/>
        </authorList>
    </citation>
    <scope>NUCLEOTIDE SEQUENCE [LARGE SCALE GENOMIC DNA]</scope>
    <source>
        <strain evidence="2 3">IMCC3135</strain>
    </source>
</reference>
<dbReference type="EMBL" id="CP018632">
    <property type="protein sequence ID" value="ASJ73388.1"/>
    <property type="molecule type" value="Genomic_DNA"/>
</dbReference>
<evidence type="ECO:0008006" key="4">
    <source>
        <dbReference type="Google" id="ProtNLM"/>
    </source>
</evidence>
<dbReference type="Proteomes" id="UP000250079">
    <property type="component" value="Chromosome"/>
</dbReference>